<evidence type="ECO:0000313" key="2">
    <source>
        <dbReference type="Proteomes" id="UP001318860"/>
    </source>
</evidence>
<evidence type="ECO:0000313" key="1">
    <source>
        <dbReference type="EMBL" id="KAK6146062.1"/>
    </source>
</evidence>
<accession>A0ABR0WF79</accession>
<comment type="caution">
    <text evidence="1">The sequence shown here is derived from an EMBL/GenBank/DDBJ whole genome shotgun (WGS) entry which is preliminary data.</text>
</comment>
<protein>
    <recommendedName>
        <fullName evidence="3">Reverse transcriptase</fullName>
    </recommendedName>
</protein>
<sequence length="189" mass="21873">MSKPTRDVEGLMVNGLIQQDEQIWNKELIDDLFNQEEAAAIRTIPISSYRREDRLIWHYSKDGQYRVKSGYKVAKSLQENIEAVPSTSIQISGIWKWLWALNVPPKVNFYVEILPWHHPNEGGVEKERCRFKSIMLSMWHGIRDNLTCLERLHVDGILLGYLPAKTEPTTEVEQRIIGGLDPGLYDQGR</sequence>
<evidence type="ECO:0008006" key="3">
    <source>
        <dbReference type="Google" id="ProtNLM"/>
    </source>
</evidence>
<proteinExistence type="predicted"/>
<gene>
    <name evidence="1" type="ORF">DH2020_019931</name>
</gene>
<name>A0ABR0WF79_REHGL</name>
<reference evidence="1 2" key="1">
    <citation type="journal article" date="2021" name="Comput. Struct. Biotechnol. J.">
        <title>De novo genome assembly of the potent medicinal plant Rehmannia glutinosa using nanopore technology.</title>
        <authorList>
            <person name="Ma L."/>
            <person name="Dong C."/>
            <person name="Song C."/>
            <person name="Wang X."/>
            <person name="Zheng X."/>
            <person name="Niu Y."/>
            <person name="Chen S."/>
            <person name="Feng W."/>
        </authorList>
    </citation>
    <scope>NUCLEOTIDE SEQUENCE [LARGE SCALE GENOMIC DNA]</scope>
    <source>
        <strain evidence="1">DH-2019</strain>
    </source>
</reference>
<keyword evidence="2" id="KW-1185">Reference proteome</keyword>
<dbReference type="Proteomes" id="UP001318860">
    <property type="component" value="Unassembled WGS sequence"/>
</dbReference>
<dbReference type="EMBL" id="JABTTQ020000011">
    <property type="protein sequence ID" value="KAK6146062.1"/>
    <property type="molecule type" value="Genomic_DNA"/>
</dbReference>
<organism evidence="1 2">
    <name type="scientific">Rehmannia glutinosa</name>
    <name type="common">Chinese foxglove</name>
    <dbReference type="NCBI Taxonomy" id="99300"/>
    <lineage>
        <taxon>Eukaryota</taxon>
        <taxon>Viridiplantae</taxon>
        <taxon>Streptophyta</taxon>
        <taxon>Embryophyta</taxon>
        <taxon>Tracheophyta</taxon>
        <taxon>Spermatophyta</taxon>
        <taxon>Magnoliopsida</taxon>
        <taxon>eudicotyledons</taxon>
        <taxon>Gunneridae</taxon>
        <taxon>Pentapetalae</taxon>
        <taxon>asterids</taxon>
        <taxon>lamiids</taxon>
        <taxon>Lamiales</taxon>
        <taxon>Orobanchaceae</taxon>
        <taxon>Rehmannieae</taxon>
        <taxon>Rehmannia</taxon>
    </lineage>
</organism>